<evidence type="ECO:0000256" key="1">
    <source>
        <dbReference type="SAM" id="Coils"/>
    </source>
</evidence>
<keyword evidence="1" id="KW-0175">Coiled coil</keyword>
<feature type="coiled-coil region" evidence="1">
    <location>
        <begin position="459"/>
        <end position="523"/>
    </location>
</feature>
<feature type="coiled-coil region" evidence="1">
    <location>
        <begin position="558"/>
        <end position="675"/>
    </location>
</feature>
<dbReference type="PANTHER" id="PTHR32114:SF2">
    <property type="entry name" value="ABC TRANSPORTER ABCH.3"/>
    <property type="match status" value="1"/>
</dbReference>
<comment type="caution">
    <text evidence="3">The sequence shown here is derived from an EMBL/GenBank/DDBJ whole genome shotgun (WGS) entry which is preliminary data.</text>
</comment>
<feature type="coiled-coil region" evidence="1">
    <location>
        <begin position="709"/>
        <end position="771"/>
    </location>
</feature>
<organism evidence="3 4">
    <name type="scientific">Xenorhabdus yunnanensis</name>
    <dbReference type="NCBI Taxonomy" id="3025878"/>
    <lineage>
        <taxon>Bacteria</taxon>
        <taxon>Pseudomonadati</taxon>
        <taxon>Pseudomonadota</taxon>
        <taxon>Gammaproteobacteria</taxon>
        <taxon>Enterobacterales</taxon>
        <taxon>Morganellaceae</taxon>
        <taxon>Xenorhabdus</taxon>
    </lineage>
</organism>
<dbReference type="Proteomes" id="UP001217178">
    <property type="component" value="Unassembled WGS sequence"/>
</dbReference>
<feature type="coiled-coil region" evidence="1">
    <location>
        <begin position="803"/>
        <end position="854"/>
    </location>
</feature>
<feature type="domain" description="Rad50/SbcC-type AAA" evidence="2">
    <location>
        <begin position="5"/>
        <end position="210"/>
    </location>
</feature>
<dbReference type="InterPro" id="IPR027417">
    <property type="entry name" value="P-loop_NTPase"/>
</dbReference>
<evidence type="ECO:0000313" key="4">
    <source>
        <dbReference type="Proteomes" id="UP001217178"/>
    </source>
</evidence>
<feature type="coiled-coil region" evidence="1">
    <location>
        <begin position="956"/>
        <end position="983"/>
    </location>
</feature>
<sequence length="1246" mass="143806">MKILSLRLKNINSLQGEWKIDFTAEPFSSNGLFAITGSTGAGKTSLLDAICLALYHETPRLGTISASQNELMTRHAAECLAEVEFEVKGVAYRAFWSQRRARNQANGKLQPPKGELALKKEGKILADKLPEKKEKIAEITGLDFGRFTKSMLLSQGDFSAFLNAQDKDRADLLEELTGTEIYGILSQEIYQRHKEAQSELNIQQAKASSIELLTPEQQQTYQNQQRQLIAEEAQLSQQMKALQTAEQWLFRRNELQQSLVSNTSLLQQTEQAIQEAKPQLQQLAASEPAEKIRPLWDAQNRTFHEKQRLTEQRIKIENERRQQLEMQQPAEQQLIQLEKIREKHQHHQNQQEKLISEQIMPLDHKIDIQSKDLLKFKKEIAGQDRDLTDILSQHQIVQNQTTTLNNEQKALESYYEQHPYYRNLDSKLPEWKQLFTRQKERQDKITQLTQSTQRIASELTRTTEHLNTLNAELAKQQELHQTLDNSVASAEKQLAALQHQHPLEQLQKNLEDYQKQLSSQNQLEILLPQIQQLQTAITTDQDQLIQSQALIKALPDQIATLNQQLADKQQHYDDLTNRIRLEQRIVSLEKERAQLKEGESCPLCGSTHHPLISEYQNIALPHSEERLKDLRQQIDQLQENRTALQQKQQIQQQRCEQFQQNIAQCNTKLAELIKQWNHHCQQLQAIELPMDEKPVNHFISQRQSTYHQYQAQQEALLQAEKNHQVAEKALVANREQYQACEKTIELEKYKLDSAQKQLTEKATETQQIEADYAATSQQLTTELQPTPFTLPTHQDTENWLQQREQESKNYHDSREKWQQLQNEQAALQSKVSELDKQKNKLTTHIHTLNEQQQQQKLLLEQTCQKRQRLFGEQSIITVRQALQQKTNELEVAYKQAALHLQKLQNKMSQLTGAASEIEKNHTAAEANCKLTASQFQTGLEKQGFPDQLSFERALLEPEQREKLQQLQEKLEQQQLQAKTRYQESQIALQRHTEMQPQLPEQYALEQYALEQYALEQYVLEQYEDQQLSAVLAGVTAKLKYNNQQQGEVRTLLNSDSTRRQQQQELLAQITLSQQNYDDWSYLNNLIGSADGAKFRRFAQGLTLDHLVHLANIRLEKLHGRYYLQRKDDGSLELQVVDTWQADAIRDTKTLSGGESFLVSLALALALSDLVSNKTQIESLFLDEGFGTLDPETLDIALDALDHLNASGKTIGVISHVEALKERIPVQIKVEKKNGLGFSQLAPEFRV</sequence>
<dbReference type="InterPro" id="IPR038729">
    <property type="entry name" value="Rad50/SbcC_AAA"/>
</dbReference>
<evidence type="ECO:0000313" key="3">
    <source>
        <dbReference type="EMBL" id="MDC9587789.1"/>
    </source>
</evidence>
<protein>
    <submittedName>
        <fullName evidence="3">SbcC/MukB-like Walker B domain-containing protein</fullName>
    </submittedName>
</protein>
<accession>A0ABT5LCZ5</accession>
<gene>
    <name evidence="3" type="ORF">PSI23_00270</name>
</gene>
<reference evidence="3 4" key="1">
    <citation type="submission" date="2023-02" db="EMBL/GenBank/DDBJ databases">
        <title>Entomopathogenic bacteria.</title>
        <authorList>
            <person name="Machado R.A."/>
        </authorList>
    </citation>
    <scope>NUCLEOTIDE SEQUENCE [LARGE SCALE GENOMIC DNA]</scope>
    <source>
        <strain evidence="3 4">XENO-10</strain>
    </source>
</reference>
<proteinExistence type="predicted"/>
<dbReference type="RefSeq" id="WP_273553178.1">
    <property type="nucleotide sequence ID" value="NZ_JAQRFI010000001.1"/>
</dbReference>
<evidence type="ECO:0000259" key="2">
    <source>
        <dbReference type="Pfam" id="PF13476"/>
    </source>
</evidence>
<dbReference type="Pfam" id="PF13476">
    <property type="entry name" value="AAA_23"/>
    <property type="match status" value="1"/>
</dbReference>
<dbReference type="SUPFAM" id="SSF52540">
    <property type="entry name" value="P-loop containing nucleoside triphosphate hydrolases"/>
    <property type="match status" value="2"/>
</dbReference>
<name>A0ABT5LCZ5_9GAMM</name>
<feature type="coiled-coil region" evidence="1">
    <location>
        <begin position="886"/>
        <end position="920"/>
    </location>
</feature>
<keyword evidence="4" id="KW-1185">Reference proteome</keyword>
<dbReference type="EMBL" id="JAQRFI010000001">
    <property type="protein sequence ID" value="MDC9587789.1"/>
    <property type="molecule type" value="Genomic_DNA"/>
</dbReference>
<dbReference type="Pfam" id="PF13558">
    <property type="entry name" value="SbcC_Walker_B"/>
    <property type="match status" value="1"/>
</dbReference>
<dbReference type="Gene3D" id="1.10.287.1490">
    <property type="match status" value="1"/>
</dbReference>
<dbReference type="Gene3D" id="3.40.50.300">
    <property type="entry name" value="P-loop containing nucleotide triphosphate hydrolases"/>
    <property type="match status" value="2"/>
</dbReference>
<feature type="coiled-coil region" evidence="1">
    <location>
        <begin position="306"/>
        <end position="357"/>
    </location>
</feature>
<dbReference type="PANTHER" id="PTHR32114">
    <property type="entry name" value="ABC TRANSPORTER ABCH.3"/>
    <property type="match status" value="1"/>
</dbReference>